<reference evidence="2 3" key="1">
    <citation type="submission" date="2019-07" db="EMBL/GenBank/DDBJ databases">
        <title>Whole genome shotgun sequence of Actinotalea fermentans NBRC 105374.</title>
        <authorList>
            <person name="Hosoyama A."/>
            <person name="Uohara A."/>
            <person name="Ohji S."/>
            <person name="Ichikawa N."/>
        </authorList>
    </citation>
    <scope>NUCLEOTIDE SEQUENCE [LARGE SCALE GENOMIC DNA]</scope>
    <source>
        <strain evidence="2 3">NBRC 105374</strain>
    </source>
</reference>
<dbReference type="Pfam" id="PF11303">
    <property type="entry name" value="DUF3105"/>
    <property type="match status" value="1"/>
</dbReference>
<dbReference type="OrthoDB" id="164831at2"/>
<dbReference type="EMBL" id="BJYK01000011">
    <property type="protein sequence ID" value="GEN81379.1"/>
    <property type="molecule type" value="Genomic_DNA"/>
</dbReference>
<dbReference type="Proteomes" id="UP000321484">
    <property type="component" value="Unassembled WGS sequence"/>
</dbReference>
<gene>
    <name evidence="2" type="ORF">AFE02nite_31130</name>
</gene>
<organism evidence="2 3">
    <name type="scientific">Actinotalea fermentans</name>
    <dbReference type="NCBI Taxonomy" id="43671"/>
    <lineage>
        <taxon>Bacteria</taxon>
        <taxon>Bacillati</taxon>
        <taxon>Actinomycetota</taxon>
        <taxon>Actinomycetes</taxon>
        <taxon>Micrococcales</taxon>
        <taxon>Cellulomonadaceae</taxon>
        <taxon>Actinotalea</taxon>
    </lineage>
</organism>
<keyword evidence="1" id="KW-0472">Membrane</keyword>
<dbReference type="RefSeq" id="WP_034246399.1">
    <property type="nucleotide sequence ID" value="NZ_BJYK01000011.1"/>
</dbReference>
<keyword evidence="3" id="KW-1185">Reference proteome</keyword>
<dbReference type="AlphaFoldDB" id="A0A511Z1Q3"/>
<evidence type="ECO:0000256" key="1">
    <source>
        <dbReference type="SAM" id="Phobius"/>
    </source>
</evidence>
<accession>A0A511Z1Q3</accession>
<evidence type="ECO:0000313" key="3">
    <source>
        <dbReference type="Proteomes" id="UP000321484"/>
    </source>
</evidence>
<comment type="caution">
    <text evidence="2">The sequence shown here is derived from an EMBL/GenBank/DDBJ whole genome shotgun (WGS) entry which is preliminary data.</text>
</comment>
<keyword evidence="1" id="KW-1133">Transmembrane helix</keyword>
<feature type="transmembrane region" description="Helical" evidence="1">
    <location>
        <begin position="32"/>
        <end position="53"/>
    </location>
</feature>
<evidence type="ECO:0008006" key="4">
    <source>
        <dbReference type="Google" id="ProtNLM"/>
    </source>
</evidence>
<dbReference type="InterPro" id="IPR021454">
    <property type="entry name" value="DUF3105"/>
</dbReference>
<sequence>MGAAKASRDQRRAAVEALRAEQARAERRRTRILLVTVVLVVLALAIPVALVLVRETREQERLAAAAEEPIEGEEQVEVDSAGHVTEDVPYEPPAPVAEGTRLPPVGGDHDPTPQNCGFYDQPVRDEHAVHSLEHGAVWLAYHPDAAEGDVDRLREIAQTTPYVLASPYEDLAAPVVATAWGVQLELDTTDDERLDAFLARYVQGEQTPEPGAACSGGVGAPLT</sequence>
<proteinExistence type="predicted"/>
<evidence type="ECO:0000313" key="2">
    <source>
        <dbReference type="EMBL" id="GEN81379.1"/>
    </source>
</evidence>
<name>A0A511Z1Q3_9CELL</name>
<protein>
    <recommendedName>
        <fullName evidence="4">DUF3105 domain-containing protein</fullName>
    </recommendedName>
</protein>
<keyword evidence="1" id="KW-0812">Transmembrane</keyword>